<proteinExistence type="predicted"/>
<organism evidence="1 2">
    <name type="scientific">Taxus chinensis</name>
    <name type="common">Chinese yew</name>
    <name type="synonym">Taxus wallichiana var. chinensis</name>
    <dbReference type="NCBI Taxonomy" id="29808"/>
    <lineage>
        <taxon>Eukaryota</taxon>
        <taxon>Viridiplantae</taxon>
        <taxon>Streptophyta</taxon>
        <taxon>Embryophyta</taxon>
        <taxon>Tracheophyta</taxon>
        <taxon>Spermatophyta</taxon>
        <taxon>Pinopsida</taxon>
        <taxon>Pinidae</taxon>
        <taxon>Conifers II</taxon>
        <taxon>Cupressales</taxon>
        <taxon>Taxaceae</taxon>
        <taxon>Taxus</taxon>
    </lineage>
</organism>
<protein>
    <submittedName>
        <fullName evidence="1">Uncharacterized protein</fullName>
    </submittedName>
</protein>
<dbReference type="Proteomes" id="UP000824469">
    <property type="component" value="Unassembled WGS sequence"/>
</dbReference>
<keyword evidence="2" id="KW-1185">Reference proteome</keyword>
<reference evidence="1 2" key="1">
    <citation type="journal article" date="2021" name="Nat. Plants">
        <title>The Taxus genome provides insights into paclitaxel biosynthesis.</title>
        <authorList>
            <person name="Xiong X."/>
            <person name="Gou J."/>
            <person name="Liao Q."/>
            <person name="Li Y."/>
            <person name="Zhou Q."/>
            <person name="Bi G."/>
            <person name="Li C."/>
            <person name="Du R."/>
            <person name="Wang X."/>
            <person name="Sun T."/>
            <person name="Guo L."/>
            <person name="Liang H."/>
            <person name="Lu P."/>
            <person name="Wu Y."/>
            <person name="Zhang Z."/>
            <person name="Ro D.K."/>
            <person name="Shang Y."/>
            <person name="Huang S."/>
            <person name="Yan J."/>
        </authorList>
    </citation>
    <scope>NUCLEOTIDE SEQUENCE [LARGE SCALE GENOMIC DNA]</scope>
    <source>
        <strain evidence="1">Ta-2019</strain>
    </source>
</reference>
<name>A0AA38LHM8_TAXCH</name>
<gene>
    <name evidence="1" type="ORF">KI387_018585</name>
</gene>
<dbReference type="EMBL" id="JAHRHJ020000003">
    <property type="protein sequence ID" value="KAH9323946.1"/>
    <property type="molecule type" value="Genomic_DNA"/>
</dbReference>
<accession>A0AA38LHM8</accession>
<evidence type="ECO:0000313" key="1">
    <source>
        <dbReference type="EMBL" id="KAH9323946.1"/>
    </source>
</evidence>
<evidence type="ECO:0000313" key="2">
    <source>
        <dbReference type="Proteomes" id="UP000824469"/>
    </source>
</evidence>
<sequence length="57" mass="6345">SSDLIPLDWRLYLAWFRFCIASKGFQALPQAGISISTSPTIPLRLLLFLTIVVVPVV</sequence>
<comment type="caution">
    <text evidence="1">The sequence shown here is derived from an EMBL/GenBank/DDBJ whole genome shotgun (WGS) entry which is preliminary data.</text>
</comment>
<feature type="non-terminal residue" evidence="1">
    <location>
        <position position="1"/>
    </location>
</feature>
<feature type="non-terminal residue" evidence="1">
    <location>
        <position position="57"/>
    </location>
</feature>
<dbReference type="AlphaFoldDB" id="A0AA38LHM8"/>